<dbReference type="Proteomes" id="UP000302139">
    <property type="component" value="Unassembled WGS sequence"/>
</dbReference>
<evidence type="ECO:0000313" key="3">
    <source>
        <dbReference type="Proteomes" id="UP000302139"/>
    </source>
</evidence>
<gene>
    <name evidence="2" type="ORF">SAV14893_024450</name>
</gene>
<dbReference type="AlphaFoldDB" id="A0A4D4LP61"/>
<reference evidence="2 3" key="1">
    <citation type="submission" date="2019-04" db="EMBL/GenBank/DDBJ databases">
        <title>Draft genome sequences of Streptomyces avermitilis NBRC 14893.</title>
        <authorList>
            <person name="Komaki H."/>
            <person name="Tamura T."/>
            <person name="Hosoyama A."/>
        </authorList>
    </citation>
    <scope>NUCLEOTIDE SEQUENCE [LARGE SCALE GENOMIC DNA]</scope>
    <source>
        <strain evidence="2 3">NBRC 14893</strain>
    </source>
</reference>
<protein>
    <submittedName>
        <fullName evidence="2">Uncharacterized protein</fullName>
    </submittedName>
</protein>
<sequence length="151" mass="15905">MIYGVPEVHETDTNGGAAKQVTLNRVERHLADRPPGQPEKGCGHTPVSRGARPAPSLNGRITGGAAGRAPQRVRDSGTTAAPGRTWAVVLVRVACDHTPGEVRLDVRLRVRAVGDVTGPRTVTVSTPAATPHTSARKERMEILSCTLVPSP</sequence>
<accession>A0A4D4LP61</accession>
<feature type="region of interest" description="Disordered" evidence="1">
    <location>
        <begin position="30"/>
        <end position="79"/>
    </location>
</feature>
<name>A0A4D4LP61_STRAX</name>
<organism evidence="2 3">
    <name type="scientific">Streptomyces avermitilis</name>
    <dbReference type="NCBI Taxonomy" id="33903"/>
    <lineage>
        <taxon>Bacteria</taxon>
        <taxon>Bacillati</taxon>
        <taxon>Actinomycetota</taxon>
        <taxon>Actinomycetes</taxon>
        <taxon>Kitasatosporales</taxon>
        <taxon>Streptomycetaceae</taxon>
        <taxon>Streptomyces</taxon>
    </lineage>
</organism>
<evidence type="ECO:0000256" key="1">
    <source>
        <dbReference type="SAM" id="MobiDB-lite"/>
    </source>
</evidence>
<dbReference type="EMBL" id="BJHX01000001">
    <property type="protein sequence ID" value="GDY63052.1"/>
    <property type="molecule type" value="Genomic_DNA"/>
</dbReference>
<comment type="caution">
    <text evidence="2">The sequence shown here is derived from an EMBL/GenBank/DDBJ whole genome shotgun (WGS) entry which is preliminary data.</text>
</comment>
<evidence type="ECO:0000313" key="2">
    <source>
        <dbReference type="EMBL" id="GDY63052.1"/>
    </source>
</evidence>
<proteinExistence type="predicted"/>